<organism evidence="9 10">
    <name type="scientific">Hydrogenophilus thermoluteolus</name>
    <name type="common">Pseudomonas hydrogenothermophila</name>
    <dbReference type="NCBI Taxonomy" id="297"/>
    <lineage>
        <taxon>Bacteria</taxon>
        <taxon>Pseudomonadati</taxon>
        <taxon>Pseudomonadota</taxon>
        <taxon>Hydrogenophilia</taxon>
        <taxon>Hydrogenophilales</taxon>
        <taxon>Hydrogenophilaceae</taxon>
        <taxon>Hydrogenophilus</taxon>
    </lineage>
</organism>
<dbReference type="EMBL" id="AP018558">
    <property type="protein sequence ID" value="BBD77728.1"/>
    <property type="molecule type" value="Genomic_DNA"/>
</dbReference>
<sequence>MAVLPVDVQGVSWPSEAQPVLRNLTWRIAGDGITAILGENGAGKSSLLRLVAGLIRPAVGTVTWRGATTPPAAIRWVAQQPQFLRASVATNLWFAALPLPGRWSAKRKRISAVLERVGLAERANEPALRLSGGERQRLALARAWLAQPELLLLDEPTANLDPGATAAVERLIQEMRSSGIRIVMTTHHLAQAARLSDEVVFLADGEIAEQTPTRQFFAAPKSVAARRFIRSETPWWFRLPE</sequence>
<dbReference type="SMART" id="SM00382">
    <property type="entry name" value="AAA"/>
    <property type="match status" value="1"/>
</dbReference>
<dbReference type="GO" id="GO:0006865">
    <property type="term" value="P:amino acid transport"/>
    <property type="evidence" value="ECO:0007669"/>
    <property type="project" value="UniProtKB-KW"/>
</dbReference>
<dbReference type="InterPro" id="IPR050086">
    <property type="entry name" value="MetN_ABC_transporter-like"/>
</dbReference>
<dbReference type="KEGG" id="htl:HPTL_1466"/>
<dbReference type="PANTHER" id="PTHR43166:SF30">
    <property type="entry name" value="METHIONINE IMPORT ATP-BINDING PROTEIN METN"/>
    <property type="match status" value="1"/>
</dbReference>
<dbReference type="InterPro" id="IPR027417">
    <property type="entry name" value="P-loop_NTPase"/>
</dbReference>
<dbReference type="Pfam" id="PF00005">
    <property type="entry name" value="ABC_tran"/>
    <property type="match status" value="1"/>
</dbReference>
<keyword evidence="2" id="KW-1003">Cell membrane</keyword>
<reference evidence="9 10" key="1">
    <citation type="submission" date="2018-04" db="EMBL/GenBank/DDBJ databases">
        <title>Complete genome sequence of Hydrogenophilus thermoluteolus TH-1.</title>
        <authorList>
            <person name="Arai H."/>
        </authorList>
    </citation>
    <scope>NUCLEOTIDE SEQUENCE [LARGE SCALE GENOMIC DNA]</scope>
    <source>
        <strain evidence="9 10">TH-1</strain>
    </source>
</reference>
<dbReference type="Gene3D" id="3.40.50.300">
    <property type="entry name" value="P-loop containing nucleotide triphosphate hydrolases"/>
    <property type="match status" value="1"/>
</dbReference>
<evidence type="ECO:0000256" key="3">
    <source>
        <dbReference type="ARBA" id="ARBA00022741"/>
    </source>
</evidence>
<keyword evidence="1" id="KW-0813">Transport</keyword>
<keyword evidence="6" id="KW-0029">Amino-acid transport</keyword>
<dbReference type="PROSITE" id="PS50893">
    <property type="entry name" value="ABC_TRANSPORTER_2"/>
    <property type="match status" value="1"/>
</dbReference>
<evidence type="ECO:0000313" key="10">
    <source>
        <dbReference type="Proteomes" id="UP000262004"/>
    </source>
</evidence>
<dbReference type="PROSITE" id="PS00211">
    <property type="entry name" value="ABC_TRANSPORTER_1"/>
    <property type="match status" value="1"/>
</dbReference>
<evidence type="ECO:0000256" key="4">
    <source>
        <dbReference type="ARBA" id="ARBA00022840"/>
    </source>
</evidence>
<dbReference type="SUPFAM" id="SSF52540">
    <property type="entry name" value="P-loop containing nucleoside triphosphate hydrolases"/>
    <property type="match status" value="1"/>
</dbReference>
<keyword evidence="7" id="KW-0472">Membrane</keyword>
<evidence type="ECO:0000256" key="6">
    <source>
        <dbReference type="ARBA" id="ARBA00022970"/>
    </source>
</evidence>
<dbReference type="GO" id="GO:0016887">
    <property type="term" value="F:ATP hydrolysis activity"/>
    <property type="evidence" value="ECO:0007669"/>
    <property type="project" value="InterPro"/>
</dbReference>
<dbReference type="RefSeq" id="WP_170141306.1">
    <property type="nucleotide sequence ID" value="NZ_AP018558.1"/>
</dbReference>
<dbReference type="AlphaFoldDB" id="A0A2Z6DZG0"/>
<dbReference type="PANTHER" id="PTHR43166">
    <property type="entry name" value="AMINO ACID IMPORT ATP-BINDING PROTEIN"/>
    <property type="match status" value="1"/>
</dbReference>
<keyword evidence="5" id="KW-1278">Translocase</keyword>
<evidence type="ECO:0000256" key="2">
    <source>
        <dbReference type="ARBA" id="ARBA00022475"/>
    </source>
</evidence>
<dbReference type="InterPro" id="IPR003439">
    <property type="entry name" value="ABC_transporter-like_ATP-bd"/>
</dbReference>
<evidence type="ECO:0000256" key="1">
    <source>
        <dbReference type="ARBA" id="ARBA00022448"/>
    </source>
</evidence>
<evidence type="ECO:0000313" key="9">
    <source>
        <dbReference type="EMBL" id="BBD77728.1"/>
    </source>
</evidence>
<accession>A0A2Z6DZG0</accession>
<proteinExistence type="predicted"/>
<dbReference type="InterPro" id="IPR017871">
    <property type="entry name" value="ABC_transporter-like_CS"/>
</dbReference>
<name>A0A2Z6DZG0_HYDTE</name>
<dbReference type="Proteomes" id="UP000262004">
    <property type="component" value="Chromosome"/>
</dbReference>
<feature type="domain" description="ABC transporter" evidence="8">
    <location>
        <begin position="6"/>
        <end position="229"/>
    </location>
</feature>
<protein>
    <submittedName>
        <fullName evidence="9">ABC transporter ATP-binding protein</fullName>
    </submittedName>
</protein>
<keyword evidence="3" id="KW-0547">Nucleotide-binding</keyword>
<dbReference type="InterPro" id="IPR003593">
    <property type="entry name" value="AAA+_ATPase"/>
</dbReference>
<gene>
    <name evidence="9" type="ORF">HPTL_1466</name>
</gene>
<evidence type="ECO:0000256" key="7">
    <source>
        <dbReference type="ARBA" id="ARBA00023136"/>
    </source>
</evidence>
<evidence type="ECO:0000256" key="5">
    <source>
        <dbReference type="ARBA" id="ARBA00022967"/>
    </source>
</evidence>
<dbReference type="GO" id="GO:0005524">
    <property type="term" value="F:ATP binding"/>
    <property type="evidence" value="ECO:0007669"/>
    <property type="project" value="UniProtKB-KW"/>
</dbReference>
<keyword evidence="10" id="KW-1185">Reference proteome</keyword>
<keyword evidence="4 9" id="KW-0067">ATP-binding</keyword>
<evidence type="ECO:0000259" key="8">
    <source>
        <dbReference type="PROSITE" id="PS50893"/>
    </source>
</evidence>